<dbReference type="Gene3D" id="3.40.50.10140">
    <property type="entry name" value="Toll/interleukin-1 receptor homology (TIR) domain"/>
    <property type="match status" value="1"/>
</dbReference>
<dbReference type="Proteomes" id="UP000225972">
    <property type="component" value="Unassembled WGS sequence"/>
</dbReference>
<dbReference type="GO" id="GO:0007165">
    <property type="term" value="P:signal transduction"/>
    <property type="evidence" value="ECO:0007669"/>
    <property type="project" value="InterPro"/>
</dbReference>
<gene>
    <name evidence="2" type="ORF">TRP8649_02328</name>
</gene>
<sequence>MQVFISYRRSDTQSVSETIYSRLGARLGNDEVFMDFGSLNPGERFKEVTLPKLEQAQIVFCVVGCSWEETLRERARQELFDPLAEEIKTAIELEKTIIPILVDRESQPLSVSDIPSSIKSLEELNSEHLRTSSLLPDLDNLLRRLTFSYPRVFGQSLAPVLLEEETMRRLKRVPFFSDGTIVPCEQNEQWERSAKYEFGGSPSDDFRFEVHSGNRKEIGICFFNGYDDVTEVLLGQKDGVARGAKRIEGVRSQYGFFWPDYYFTVCGGYGARDYYWSGGSLGLAWRIWDWVFLRTPAETSDLRGEEVNQGCGVARRSKNDQDVILFNTGDTAPVKYYRSFNGLGSHVESDQAARGTYVQWSQRGGGYRDFSFVLKDRLRLGSDPKPRSVYFGQVTDRELSVTKVDLNAREELYAHPSGVPILVNIDHKENLSFEIFGNGDANSEHTDTTQFDGLGAAGWPNVSFCRDGRTVAFEQLYAQQVVIADLFSGSIISILQGCREPVFSPDGERLLVLKHGSQFASVCSKFGENLVELGPVRNRRSIQFGYLSNDHFDIVDDYCWDDTGNRVLLLHAAEVNVFELKK</sequence>
<protein>
    <recommendedName>
        <fullName evidence="1">TIR domain-containing protein</fullName>
    </recommendedName>
</protein>
<dbReference type="InterPro" id="IPR000157">
    <property type="entry name" value="TIR_dom"/>
</dbReference>
<dbReference type="EMBL" id="FXXP01000002">
    <property type="protein sequence ID" value="SMX28213.1"/>
    <property type="molecule type" value="Genomic_DNA"/>
</dbReference>
<dbReference type="Pfam" id="PF13676">
    <property type="entry name" value="TIR_2"/>
    <property type="match status" value="1"/>
</dbReference>
<feature type="domain" description="TIR" evidence="1">
    <location>
        <begin position="3"/>
        <end position="109"/>
    </location>
</feature>
<evidence type="ECO:0000313" key="2">
    <source>
        <dbReference type="EMBL" id="SMX28213.1"/>
    </source>
</evidence>
<organism evidence="2 3">
    <name type="scientific">Pelagimonas phthalicica</name>
    <dbReference type="NCBI Taxonomy" id="1037362"/>
    <lineage>
        <taxon>Bacteria</taxon>
        <taxon>Pseudomonadati</taxon>
        <taxon>Pseudomonadota</taxon>
        <taxon>Alphaproteobacteria</taxon>
        <taxon>Rhodobacterales</taxon>
        <taxon>Roseobacteraceae</taxon>
        <taxon>Pelagimonas</taxon>
    </lineage>
</organism>
<evidence type="ECO:0000313" key="3">
    <source>
        <dbReference type="Proteomes" id="UP000225972"/>
    </source>
</evidence>
<dbReference type="RefSeq" id="WP_099245399.1">
    <property type="nucleotide sequence ID" value="NZ_FXXP01000002.1"/>
</dbReference>
<dbReference type="OrthoDB" id="574237at2"/>
<reference evidence="3" key="1">
    <citation type="submission" date="2017-05" db="EMBL/GenBank/DDBJ databases">
        <authorList>
            <person name="Rodrigo-Torres L."/>
            <person name="Arahal R. D."/>
            <person name="Lucena T."/>
        </authorList>
    </citation>
    <scope>NUCLEOTIDE SEQUENCE [LARGE SCALE GENOMIC DNA]</scope>
    <source>
        <strain evidence="3">CECT 8649</strain>
    </source>
</reference>
<dbReference type="InterPro" id="IPR035897">
    <property type="entry name" value="Toll_tir_struct_dom_sf"/>
</dbReference>
<keyword evidence="3" id="KW-1185">Reference proteome</keyword>
<dbReference type="SUPFAM" id="SSF52200">
    <property type="entry name" value="Toll/Interleukin receptor TIR domain"/>
    <property type="match status" value="1"/>
</dbReference>
<evidence type="ECO:0000259" key="1">
    <source>
        <dbReference type="Pfam" id="PF13676"/>
    </source>
</evidence>
<accession>A0A238JCV3</accession>
<name>A0A238JCV3_9RHOB</name>
<dbReference type="AlphaFoldDB" id="A0A238JCV3"/>
<proteinExistence type="predicted"/>
<dbReference type="SUPFAM" id="SSF82171">
    <property type="entry name" value="DPP6 N-terminal domain-like"/>
    <property type="match status" value="1"/>
</dbReference>